<keyword evidence="1" id="KW-0812">Transmembrane</keyword>
<evidence type="ECO:0000313" key="4">
    <source>
        <dbReference type="Proteomes" id="UP001165488"/>
    </source>
</evidence>
<dbReference type="InterPro" id="IPR052744">
    <property type="entry name" value="GPAT/DAPAT"/>
</dbReference>
<keyword evidence="3" id="KW-0808">Transferase</keyword>
<gene>
    <name evidence="3" type="ORF">MM236_14265</name>
</gene>
<organism evidence="3 4">
    <name type="scientific">Belliella calami</name>
    <dbReference type="NCBI Taxonomy" id="2923436"/>
    <lineage>
        <taxon>Bacteria</taxon>
        <taxon>Pseudomonadati</taxon>
        <taxon>Bacteroidota</taxon>
        <taxon>Cytophagia</taxon>
        <taxon>Cytophagales</taxon>
        <taxon>Cyclobacteriaceae</taxon>
        <taxon>Belliella</taxon>
    </lineage>
</organism>
<feature type="transmembrane region" description="Helical" evidence="1">
    <location>
        <begin position="282"/>
        <end position="304"/>
    </location>
</feature>
<accession>A0ABS9URW8</accession>
<feature type="transmembrane region" description="Helical" evidence="1">
    <location>
        <begin position="316"/>
        <end position="334"/>
    </location>
</feature>
<dbReference type="Proteomes" id="UP001165488">
    <property type="component" value="Unassembled WGS sequence"/>
</dbReference>
<name>A0ABS9URW8_9BACT</name>
<dbReference type="SUPFAM" id="SSF69593">
    <property type="entry name" value="Glycerol-3-phosphate (1)-acyltransferase"/>
    <property type="match status" value="1"/>
</dbReference>
<evidence type="ECO:0000256" key="1">
    <source>
        <dbReference type="SAM" id="Phobius"/>
    </source>
</evidence>
<comment type="caution">
    <text evidence="3">The sequence shown here is derived from an EMBL/GenBank/DDBJ whole genome shotgun (WGS) entry which is preliminary data.</text>
</comment>
<feature type="domain" description="Phospholipid/glycerol acyltransferase" evidence="2">
    <location>
        <begin position="38"/>
        <end position="165"/>
    </location>
</feature>
<protein>
    <submittedName>
        <fullName evidence="3">1-acyl-sn-glycerol-3-phosphate acyltransferase</fullName>
    </submittedName>
</protein>
<dbReference type="Pfam" id="PF01553">
    <property type="entry name" value="Acyltransferase"/>
    <property type="match status" value="1"/>
</dbReference>
<sequence length="336" mass="38209">MKYIVNEFLRIIVKIALNIYYKKIYVEGKSNIPKGKAVLIVSNHQNALIDPLLLATHAGLKPYFLTRASVFGSPFVAKLLDFIQMFPIYRVRDGVKNMEKNQVTFDKSVNVLLKKGTMLIFGEGSHSTLRNLRSLKKGFSRIAFQALEKNDALDLVILPVAINYSNHNHSGTNVRISFGKVIDPKVYFPNHDALIKTTSASLAPLIVEIPEHSYHKDLQSLIDHKIDITSPQAVSGFLNQKTSIEQPSKKVKKPYLRNKLMKLFHLPIYWIWLWMSPKVKDIAFIATFKFVIGLVGLPVWYATVYFSLTAIGHQDWAITYLFLAILFLFTNKNGQA</sequence>
<proteinExistence type="predicted"/>
<dbReference type="SMART" id="SM00563">
    <property type="entry name" value="PlsC"/>
    <property type="match status" value="1"/>
</dbReference>
<keyword evidence="1" id="KW-1133">Transmembrane helix</keyword>
<evidence type="ECO:0000259" key="2">
    <source>
        <dbReference type="SMART" id="SM00563"/>
    </source>
</evidence>
<evidence type="ECO:0000313" key="3">
    <source>
        <dbReference type="EMBL" id="MCH7399165.1"/>
    </source>
</evidence>
<dbReference type="PANTHER" id="PTHR31605:SF0">
    <property type="entry name" value="GLYCEROL-3-PHOSPHATE O-ACYLTRANSFERASE 1"/>
    <property type="match status" value="1"/>
</dbReference>
<keyword evidence="1" id="KW-0472">Membrane</keyword>
<dbReference type="InterPro" id="IPR002123">
    <property type="entry name" value="Plipid/glycerol_acylTrfase"/>
</dbReference>
<dbReference type="EMBL" id="JAKZGS010000013">
    <property type="protein sequence ID" value="MCH7399165.1"/>
    <property type="molecule type" value="Genomic_DNA"/>
</dbReference>
<reference evidence="3" key="1">
    <citation type="submission" date="2022-03" db="EMBL/GenBank/DDBJ databases">
        <title>De novo assembled genomes of Belliella spp. (Cyclobacteriaceae) strains.</title>
        <authorList>
            <person name="Szabo A."/>
            <person name="Korponai K."/>
            <person name="Felfoldi T."/>
        </authorList>
    </citation>
    <scope>NUCLEOTIDE SEQUENCE</scope>
    <source>
        <strain evidence="3">DSM 107340</strain>
    </source>
</reference>
<dbReference type="PANTHER" id="PTHR31605">
    <property type="entry name" value="GLYCEROL-3-PHOSPHATE O-ACYLTRANSFERASE 1"/>
    <property type="match status" value="1"/>
</dbReference>
<keyword evidence="4" id="KW-1185">Reference proteome</keyword>
<dbReference type="RefSeq" id="WP_241275668.1">
    <property type="nucleotide sequence ID" value="NZ_JAKZGS010000013.1"/>
</dbReference>
<keyword evidence="3" id="KW-0012">Acyltransferase</keyword>
<dbReference type="GO" id="GO:0016746">
    <property type="term" value="F:acyltransferase activity"/>
    <property type="evidence" value="ECO:0007669"/>
    <property type="project" value="UniProtKB-KW"/>
</dbReference>